<dbReference type="RefSeq" id="WP_186818870.1">
    <property type="nucleotide sequence ID" value="NZ_JBIAPI010000001.1"/>
</dbReference>
<accession>A0ABW6QM04</accession>
<proteinExistence type="predicted"/>
<name>A0ABW6QM04_9NOCA</name>
<dbReference type="EMBL" id="JBIAPI010000001">
    <property type="protein sequence ID" value="MFF3222004.1"/>
    <property type="molecule type" value="Genomic_DNA"/>
</dbReference>
<evidence type="ECO:0000256" key="1">
    <source>
        <dbReference type="SAM" id="MobiDB-lite"/>
    </source>
</evidence>
<evidence type="ECO:0000313" key="3">
    <source>
        <dbReference type="Proteomes" id="UP001601948"/>
    </source>
</evidence>
<organism evidence="2 3">
    <name type="scientific">Nocardia suismassiliense</name>
    <dbReference type="NCBI Taxonomy" id="2077092"/>
    <lineage>
        <taxon>Bacteria</taxon>
        <taxon>Bacillati</taxon>
        <taxon>Actinomycetota</taxon>
        <taxon>Actinomycetes</taxon>
        <taxon>Mycobacteriales</taxon>
        <taxon>Nocardiaceae</taxon>
        <taxon>Nocardia</taxon>
    </lineage>
</organism>
<comment type="caution">
    <text evidence="2">The sequence shown here is derived from an EMBL/GenBank/DDBJ whole genome shotgun (WGS) entry which is preliminary data.</text>
</comment>
<sequence>MTTEPGTNRPDDTEVDRDEVDQPDVTDDAAATREDQAANMDYEGDTPN</sequence>
<keyword evidence="3" id="KW-1185">Reference proteome</keyword>
<feature type="compositionally biased region" description="Acidic residues" evidence="1">
    <location>
        <begin position="13"/>
        <end position="27"/>
    </location>
</feature>
<reference evidence="2 3" key="1">
    <citation type="submission" date="2024-10" db="EMBL/GenBank/DDBJ databases">
        <title>The Natural Products Discovery Center: Release of the First 8490 Sequenced Strains for Exploring Actinobacteria Biosynthetic Diversity.</title>
        <authorList>
            <person name="Kalkreuter E."/>
            <person name="Kautsar S.A."/>
            <person name="Yang D."/>
            <person name="Bader C.D."/>
            <person name="Teijaro C.N."/>
            <person name="Fluegel L."/>
            <person name="Davis C.M."/>
            <person name="Simpson J.R."/>
            <person name="Lauterbach L."/>
            <person name="Steele A.D."/>
            <person name="Gui C."/>
            <person name="Meng S."/>
            <person name="Li G."/>
            <person name="Viehrig K."/>
            <person name="Ye F."/>
            <person name="Su P."/>
            <person name="Kiefer A.F."/>
            <person name="Nichols A."/>
            <person name="Cepeda A.J."/>
            <person name="Yan W."/>
            <person name="Fan B."/>
            <person name="Jiang Y."/>
            <person name="Adhikari A."/>
            <person name="Zheng C.-J."/>
            <person name="Schuster L."/>
            <person name="Cowan T.M."/>
            <person name="Smanski M.J."/>
            <person name="Chevrette M.G."/>
            <person name="De Carvalho L.P.S."/>
            <person name="Shen B."/>
        </authorList>
    </citation>
    <scope>NUCLEOTIDE SEQUENCE [LARGE SCALE GENOMIC DNA]</scope>
    <source>
        <strain evidence="2 3">NPDC003040</strain>
    </source>
</reference>
<gene>
    <name evidence="2" type="ORF">ACFYV7_04335</name>
</gene>
<feature type="region of interest" description="Disordered" evidence="1">
    <location>
        <begin position="1"/>
        <end position="48"/>
    </location>
</feature>
<evidence type="ECO:0000313" key="2">
    <source>
        <dbReference type="EMBL" id="MFF3222004.1"/>
    </source>
</evidence>
<protein>
    <submittedName>
        <fullName evidence="2">Uncharacterized protein</fullName>
    </submittedName>
</protein>
<dbReference type="Proteomes" id="UP001601948">
    <property type="component" value="Unassembled WGS sequence"/>
</dbReference>